<keyword evidence="3 5" id="KW-1133">Transmembrane helix</keyword>
<feature type="transmembrane region" description="Helical" evidence="5">
    <location>
        <begin position="251"/>
        <end position="273"/>
    </location>
</feature>
<dbReference type="PANTHER" id="PTHR46641">
    <property type="entry name" value="FMRFAMIDE RECEPTOR-RELATED"/>
    <property type="match status" value="1"/>
</dbReference>
<accession>A0A8E0RLZ9</accession>
<dbReference type="EMBL" id="LUCM01009371">
    <property type="protein sequence ID" value="KAA0187074.1"/>
    <property type="molecule type" value="Genomic_DNA"/>
</dbReference>
<feature type="domain" description="G-protein coupled receptors family 1 profile" evidence="6">
    <location>
        <begin position="61"/>
        <end position="358"/>
    </location>
</feature>
<dbReference type="InterPro" id="IPR019427">
    <property type="entry name" value="7TM_GPCR_serpentine_rcpt_Srw"/>
</dbReference>
<organism evidence="7 8">
    <name type="scientific">Fasciolopsis buskii</name>
    <dbReference type="NCBI Taxonomy" id="27845"/>
    <lineage>
        <taxon>Eukaryota</taxon>
        <taxon>Metazoa</taxon>
        <taxon>Spiralia</taxon>
        <taxon>Lophotrochozoa</taxon>
        <taxon>Platyhelminthes</taxon>
        <taxon>Trematoda</taxon>
        <taxon>Digenea</taxon>
        <taxon>Plagiorchiida</taxon>
        <taxon>Echinostomata</taxon>
        <taxon>Echinostomatoidea</taxon>
        <taxon>Fasciolidae</taxon>
        <taxon>Fasciolopsis</taxon>
    </lineage>
</organism>
<evidence type="ECO:0000256" key="2">
    <source>
        <dbReference type="ARBA" id="ARBA00022692"/>
    </source>
</evidence>
<dbReference type="Pfam" id="PF10324">
    <property type="entry name" value="7TM_GPCR_Srw"/>
    <property type="match status" value="1"/>
</dbReference>
<evidence type="ECO:0000256" key="3">
    <source>
        <dbReference type="ARBA" id="ARBA00022989"/>
    </source>
</evidence>
<dbReference type="GO" id="GO:0016020">
    <property type="term" value="C:membrane"/>
    <property type="evidence" value="ECO:0007669"/>
    <property type="project" value="UniProtKB-SubCell"/>
</dbReference>
<dbReference type="InterPro" id="IPR000276">
    <property type="entry name" value="GPCR_Rhodpsn"/>
</dbReference>
<feature type="transmembrane region" description="Helical" evidence="5">
    <location>
        <begin position="171"/>
        <end position="192"/>
    </location>
</feature>
<keyword evidence="7" id="KW-0675">Receptor</keyword>
<evidence type="ECO:0000256" key="5">
    <source>
        <dbReference type="SAM" id="Phobius"/>
    </source>
</evidence>
<feature type="transmembrane region" description="Helical" evidence="5">
    <location>
        <begin position="342"/>
        <end position="361"/>
    </location>
</feature>
<dbReference type="PROSITE" id="PS50262">
    <property type="entry name" value="G_PROTEIN_RECEP_F1_2"/>
    <property type="match status" value="1"/>
</dbReference>
<dbReference type="CDD" id="cd14978">
    <property type="entry name" value="7tmA_FMRFamide_R-like"/>
    <property type="match status" value="1"/>
</dbReference>
<dbReference type="InterPro" id="IPR017452">
    <property type="entry name" value="GPCR_Rhodpsn_7TM"/>
</dbReference>
<dbReference type="PANTHER" id="PTHR46641:SF2">
    <property type="entry name" value="FMRFAMIDE RECEPTOR"/>
    <property type="match status" value="1"/>
</dbReference>
<proteinExistence type="predicted"/>
<dbReference type="Gene3D" id="1.20.1070.10">
    <property type="entry name" value="Rhodopsin 7-helix transmembrane proteins"/>
    <property type="match status" value="1"/>
</dbReference>
<evidence type="ECO:0000256" key="1">
    <source>
        <dbReference type="ARBA" id="ARBA00004370"/>
    </source>
</evidence>
<evidence type="ECO:0000313" key="8">
    <source>
        <dbReference type="Proteomes" id="UP000728185"/>
    </source>
</evidence>
<reference evidence="7" key="1">
    <citation type="submission" date="2019-05" db="EMBL/GenBank/DDBJ databases">
        <title>Annotation for the trematode Fasciolopsis buski.</title>
        <authorList>
            <person name="Choi Y.-J."/>
        </authorList>
    </citation>
    <scope>NUCLEOTIDE SEQUENCE</scope>
    <source>
        <strain evidence="7">HT</strain>
        <tissue evidence="7">Whole worm</tissue>
    </source>
</reference>
<dbReference type="SUPFAM" id="SSF81321">
    <property type="entry name" value="Family A G protein-coupled receptor-like"/>
    <property type="match status" value="1"/>
</dbReference>
<feature type="transmembrane region" description="Helical" evidence="5">
    <location>
        <begin position="42"/>
        <end position="69"/>
    </location>
</feature>
<keyword evidence="4 5" id="KW-0472">Membrane</keyword>
<evidence type="ECO:0000259" key="6">
    <source>
        <dbReference type="PROSITE" id="PS50262"/>
    </source>
</evidence>
<feature type="transmembrane region" description="Helical" evidence="5">
    <location>
        <begin position="300"/>
        <end position="322"/>
    </location>
</feature>
<gene>
    <name evidence="7" type="ORF">FBUS_06337</name>
</gene>
<evidence type="ECO:0000313" key="7">
    <source>
        <dbReference type="EMBL" id="KAA0187074.1"/>
    </source>
</evidence>
<dbReference type="AlphaFoldDB" id="A0A8E0RLZ9"/>
<sequence>MFDAAFFWLNQLFTTESQTNVSFVRHDTPLFQEYKKMDKHMISYYVMGVSTLFLCCLGAFGNILSLCVLSRRSVGGPTTNLYLISLAVADLLVLFATILTAIKDSRKPVEGQLILLSWEDAPFIPRAYPYFHATAILFQVTSVWLTVAFTSDRYMMICHPFAAKRWCTVRLAKYIILSINLASLIYGIPRYFEYTELEILLPSGFLVDSEMAKTSSFGDPLEFSNQTGQRVVWYDLSNFGRSESFRKIYHLWSWNLLVVGIPLLTIAIMNSFLIREVRRSNSRGAKQNQRQEARRHETDVMLIGVIVIFFICQIPAAISHISWAVIPPEETQKSFWFLLNEVGNLLIVINSAINLIPYYIFSRRFRRQFTRMFCPFRIVRDNGLHCIYIPRWVADNLAKEASDNACTTGALGGYNLNNKGVGLRQALYAYGSMRHMSVVPPARPSLVEGVQLSKGANRNSTTRLERFLRYSEQARASYGAGGSSHPINHSRENTVPKLGRASLKPVTILPETHELFEDKFQNDVKTFNECTQSSYSKFDSVIKVE</sequence>
<comment type="caution">
    <text evidence="7">The sequence shown here is derived from an EMBL/GenBank/DDBJ whole genome shotgun (WGS) entry which is preliminary data.</text>
</comment>
<dbReference type="OrthoDB" id="10011262at2759"/>
<feature type="transmembrane region" description="Helical" evidence="5">
    <location>
        <begin position="81"/>
        <end position="102"/>
    </location>
</feature>
<comment type="subcellular location">
    <subcellularLocation>
        <location evidence="1">Membrane</location>
    </subcellularLocation>
</comment>
<dbReference type="Proteomes" id="UP000728185">
    <property type="component" value="Unassembled WGS sequence"/>
</dbReference>
<protein>
    <submittedName>
        <fullName evidence="7">FMRFamide receptor</fullName>
    </submittedName>
</protein>
<evidence type="ECO:0000256" key="4">
    <source>
        <dbReference type="ARBA" id="ARBA00023136"/>
    </source>
</evidence>
<dbReference type="PRINTS" id="PR00237">
    <property type="entry name" value="GPCRRHODOPSN"/>
</dbReference>
<keyword evidence="8" id="KW-1185">Reference proteome</keyword>
<dbReference type="InterPro" id="IPR052954">
    <property type="entry name" value="GPCR-Ligand_Int"/>
</dbReference>
<dbReference type="SMART" id="SM01381">
    <property type="entry name" value="7TM_GPCR_Srsx"/>
    <property type="match status" value="1"/>
</dbReference>
<feature type="transmembrane region" description="Helical" evidence="5">
    <location>
        <begin position="130"/>
        <end position="150"/>
    </location>
</feature>
<keyword evidence="2 5" id="KW-0812">Transmembrane</keyword>
<name>A0A8E0RLZ9_9TREM</name>
<dbReference type="GO" id="GO:0008528">
    <property type="term" value="F:G protein-coupled peptide receptor activity"/>
    <property type="evidence" value="ECO:0007669"/>
    <property type="project" value="InterPro"/>
</dbReference>